<proteinExistence type="predicted"/>
<protein>
    <submittedName>
        <fullName evidence="1">BTB/POZ domain-containing protein</fullName>
    </submittedName>
</protein>
<dbReference type="PANTHER" id="PTHR47843">
    <property type="entry name" value="BTB DOMAIN-CONTAINING PROTEIN-RELATED"/>
    <property type="match status" value="1"/>
</dbReference>
<sequence length="149" mass="16725">MIQYLYLLDYQQSLYHDSPPQSPTLEHTNSTHISCLLLHAKVYTAAEKYVIGGLKDLAVAKFKAAAAQAWDPADFLDAANEAYTSTIDSDRGFRDAVIEAFATHTDLLEDDLVKVDAEKLGPLFSDLLRYLHRSGSSLFHQKARLRGFY</sequence>
<name>A0A9P9X1B5_9PEZI</name>
<evidence type="ECO:0000313" key="2">
    <source>
        <dbReference type="Proteomes" id="UP001056436"/>
    </source>
</evidence>
<accession>A0A9P9X1B5</accession>
<dbReference type="Proteomes" id="UP001056436">
    <property type="component" value="Unassembled WGS sequence"/>
</dbReference>
<dbReference type="OrthoDB" id="6359816at2759"/>
<organism evidence="1 2">
    <name type="scientific">Colletotrichum abscissum</name>
    <dbReference type="NCBI Taxonomy" id="1671311"/>
    <lineage>
        <taxon>Eukaryota</taxon>
        <taxon>Fungi</taxon>
        <taxon>Dikarya</taxon>
        <taxon>Ascomycota</taxon>
        <taxon>Pezizomycotina</taxon>
        <taxon>Sordariomycetes</taxon>
        <taxon>Hypocreomycetidae</taxon>
        <taxon>Glomerellales</taxon>
        <taxon>Glomerellaceae</taxon>
        <taxon>Colletotrichum</taxon>
        <taxon>Colletotrichum acutatum species complex</taxon>
    </lineage>
</organism>
<keyword evidence="2" id="KW-1185">Reference proteome</keyword>
<dbReference type="PANTHER" id="PTHR47843:SF5">
    <property type="entry name" value="BTB_POZ DOMAIN PROTEIN"/>
    <property type="match status" value="1"/>
</dbReference>
<dbReference type="EMBL" id="SDAQ01000199">
    <property type="protein sequence ID" value="KAI3530701.1"/>
    <property type="molecule type" value="Genomic_DNA"/>
</dbReference>
<evidence type="ECO:0000313" key="1">
    <source>
        <dbReference type="EMBL" id="KAI3530701.1"/>
    </source>
</evidence>
<reference evidence="1" key="1">
    <citation type="submission" date="2019-01" db="EMBL/GenBank/DDBJ databases">
        <title>Colletotrichum abscissum LGMF1257.</title>
        <authorList>
            <person name="Baroncelli R."/>
        </authorList>
    </citation>
    <scope>NUCLEOTIDE SEQUENCE</scope>
    <source>
        <strain evidence="1">Ca142</strain>
    </source>
</reference>
<comment type="caution">
    <text evidence="1">The sequence shown here is derived from an EMBL/GenBank/DDBJ whole genome shotgun (WGS) entry which is preliminary data.</text>
</comment>
<gene>
    <name evidence="1" type="ORF">CABS02_14429</name>
</gene>
<dbReference type="AlphaFoldDB" id="A0A9P9X1B5"/>